<feature type="domain" description="PKD" evidence="3">
    <location>
        <begin position="843"/>
        <end position="930"/>
    </location>
</feature>
<evidence type="ECO:0000256" key="2">
    <source>
        <dbReference type="SAM" id="SignalP"/>
    </source>
</evidence>
<gene>
    <name evidence="5" type="ORF">A3D55_02095</name>
</gene>
<dbReference type="InterPro" id="IPR035986">
    <property type="entry name" value="PKD_dom_sf"/>
</dbReference>
<dbReference type="SUPFAM" id="SSF48537">
    <property type="entry name" value="Phospholipase C/P1 nuclease"/>
    <property type="match status" value="1"/>
</dbReference>
<comment type="caution">
    <text evidence="5">The sequence shown here is derived from an EMBL/GenBank/DDBJ whole genome shotgun (WGS) entry which is preliminary data.</text>
</comment>
<feature type="compositionally biased region" description="Polar residues" evidence="1">
    <location>
        <begin position="679"/>
        <end position="691"/>
    </location>
</feature>
<feature type="domain" description="LTD" evidence="4">
    <location>
        <begin position="683"/>
        <end position="807"/>
    </location>
</feature>
<dbReference type="SUPFAM" id="SSF74853">
    <property type="entry name" value="Lamin A/C globular tail domain"/>
    <property type="match status" value="2"/>
</dbReference>
<feature type="compositionally biased region" description="Low complexity" evidence="1">
    <location>
        <begin position="486"/>
        <end position="496"/>
    </location>
</feature>
<evidence type="ECO:0000313" key="6">
    <source>
        <dbReference type="Proteomes" id="UP000178825"/>
    </source>
</evidence>
<dbReference type="Pfam" id="PF00932">
    <property type="entry name" value="LTD"/>
    <property type="match status" value="3"/>
</dbReference>
<dbReference type="Gene3D" id="2.60.40.10">
    <property type="entry name" value="Immunoglobulins"/>
    <property type="match status" value="2"/>
</dbReference>
<dbReference type="InterPro" id="IPR000601">
    <property type="entry name" value="PKD_dom"/>
</dbReference>
<accession>A0A1F6BN05</accession>
<dbReference type="PROSITE" id="PS50093">
    <property type="entry name" value="PKD"/>
    <property type="match status" value="1"/>
</dbReference>
<evidence type="ECO:0000313" key="5">
    <source>
        <dbReference type="EMBL" id="OGG38306.1"/>
    </source>
</evidence>
<feature type="compositionally biased region" description="Acidic residues" evidence="1">
    <location>
        <begin position="458"/>
        <end position="470"/>
    </location>
</feature>
<reference evidence="5 6" key="1">
    <citation type="journal article" date="2016" name="Nat. Commun.">
        <title>Thousands of microbial genomes shed light on interconnected biogeochemical processes in an aquifer system.</title>
        <authorList>
            <person name="Anantharaman K."/>
            <person name="Brown C.T."/>
            <person name="Hug L.A."/>
            <person name="Sharon I."/>
            <person name="Castelle C.J."/>
            <person name="Probst A.J."/>
            <person name="Thomas B.C."/>
            <person name="Singh A."/>
            <person name="Wilkins M.J."/>
            <person name="Karaoz U."/>
            <person name="Brodie E.L."/>
            <person name="Williams K.H."/>
            <person name="Hubbard S.S."/>
            <person name="Banfield J.F."/>
        </authorList>
    </citation>
    <scope>NUCLEOTIDE SEQUENCE [LARGE SCALE GENOMIC DNA]</scope>
</reference>
<evidence type="ECO:0000256" key="1">
    <source>
        <dbReference type="SAM" id="MobiDB-lite"/>
    </source>
</evidence>
<dbReference type="InterPro" id="IPR001322">
    <property type="entry name" value="Lamin_tail_dom"/>
</dbReference>
<dbReference type="InterPro" id="IPR022409">
    <property type="entry name" value="PKD/Chitinase_dom"/>
</dbReference>
<feature type="compositionally biased region" description="Low complexity" evidence="1">
    <location>
        <begin position="668"/>
        <end position="678"/>
    </location>
</feature>
<dbReference type="Pfam" id="PF18911">
    <property type="entry name" value="PKD_4"/>
    <property type="match status" value="1"/>
</dbReference>
<feature type="compositionally biased region" description="Acidic residues" evidence="1">
    <location>
        <begin position="397"/>
        <end position="408"/>
    </location>
</feature>
<feature type="region of interest" description="Disordered" evidence="1">
    <location>
        <begin position="458"/>
        <end position="496"/>
    </location>
</feature>
<evidence type="ECO:0000259" key="3">
    <source>
        <dbReference type="PROSITE" id="PS50093"/>
    </source>
</evidence>
<dbReference type="SMART" id="SM00089">
    <property type="entry name" value="PKD"/>
    <property type="match status" value="1"/>
</dbReference>
<dbReference type="InterPro" id="IPR036415">
    <property type="entry name" value="Lamin_tail_dom_sf"/>
</dbReference>
<dbReference type="CDD" id="cd00146">
    <property type="entry name" value="PKD"/>
    <property type="match status" value="1"/>
</dbReference>
<proteinExistence type="predicted"/>
<dbReference type="InterPro" id="IPR013783">
    <property type="entry name" value="Ig-like_fold"/>
</dbReference>
<dbReference type="GO" id="GO:0016788">
    <property type="term" value="F:hydrolase activity, acting on ester bonds"/>
    <property type="evidence" value="ECO:0007669"/>
    <property type="project" value="InterPro"/>
</dbReference>
<evidence type="ECO:0000259" key="4">
    <source>
        <dbReference type="PROSITE" id="PS51841"/>
    </source>
</evidence>
<dbReference type="SUPFAM" id="SSF49299">
    <property type="entry name" value="PKD domain"/>
    <property type="match status" value="1"/>
</dbReference>
<dbReference type="PROSITE" id="PS51841">
    <property type="entry name" value="LTD"/>
    <property type="match status" value="2"/>
</dbReference>
<dbReference type="Gene3D" id="1.10.575.10">
    <property type="entry name" value="P1 Nuclease"/>
    <property type="match status" value="1"/>
</dbReference>
<dbReference type="InterPro" id="IPR008947">
    <property type="entry name" value="PLipase_C/P1_nuclease_dom_sf"/>
</dbReference>
<dbReference type="EMBL" id="MFKJ01000026">
    <property type="protein sequence ID" value="OGG38306.1"/>
    <property type="molecule type" value="Genomic_DNA"/>
</dbReference>
<feature type="chain" id="PRO_5009523121" description="PKD domain-containing protein" evidence="2">
    <location>
        <begin position="28"/>
        <end position="1672"/>
    </location>
</feature>
<feature type="region of interest" description="Disordered" evidence="1">
    <location>
        <begin position="625"/>
        <end position="691"/>
    </location>
</feature>
<protein>
    <recommendedName>
        <fullName evidence="7">PKD domain-containing protein</fullName>
    </recommendedName>
</protein>
<feature type="signal peptide" evidence="2">
    <location>
        <begin position="1"/>
        <end position="27"/>
    </location>
</feature>
<name>A0A1F6BN05_9BACT</name>
<feature type="compositionally biased region" description="Basic and acidic residues" evidence="1">
    <location>
        <begin position="630"/>
        <end position="641"/>
    </location>
</feature>
<feature type="region of interest" description="Disordered" evidence="1">
    <location>
        <begin position="1097"/>
        <end position="1123"/>
    </location>
</feature>
<feature type="domain" description="LTD" evidence="4">
    <location>
        <begin position="926"/>
        <end position="1056"/>
    </location>
</feature>
<feature type="compositionally biased region" description="Polar residues" evidence="1">
    <location>
        <begin position="642"/>
        <end position="667"/>
    </location>
</feature>
<dbReference type="Proteomes" id="UP000178825">
    <property type="component" value="Unassembled WGS sequence"/>
</dbReference>
<dbReference type="STRING" id="1798470.A3D55_02095"/>
<feature type="region of interest" description="Disordered" evidence="1">
    <location>
        <begin position="383"/>
        <end position="408"/>
    </location>
</feature>
<organism evidence="5 6">
    <name type="scientific">Candidatus Jorgensenbacteria bacterium RIFCSPHIGHO2_02_FULL_45_20</name>
    <dbReference type="NCBI Taxonomy" id="1798470"/>
    <lineage>
        <taxon>Bacteria</taxon>
        <taxon>Candidatus Joergenseniibacteriota</taxon>
    </lineage>
</organism>
<keyword evidence="2" id="KW-0732">Signal</keyword>
<evidence type="ECO:0008006" key="7">
    <source>
        <dbReference type="Google" id="ProtNLM"/>
    </source>
</evidence>
<sequence>MNRKSDKTTFFVIFSLILSALPFVASAYQIDTHALLTDETISFYNAHSDNDLPSDARAFLIDGTRREDDAPRWMNHFYDPIHERGLSYDPKINPEIPTGDWQKSKEWAEDGDNQNKLTYKVPATIASILTAVERWKISEITSKTDFTWREAIRHYVNGDTEQAFFTLGHILHLIQDTSVPDHTRNDPHPGDSPYENFAGKYNLSNVDKNLTDKLKTKSLIELKKLDEYFNGLAKYSSNNFYSKDTIGIQTGFSIPEQEYVSESNNYFYGIKRDENGVEYKLLAYKISPSSILLSNNTDIGLAFTGEDGEVLQDYWSLLSVKSVEYGAGVIDLFFREAEKAKNDPNFDRSESKSFLSKVGDMIRFGVQETGSVLRNLFGNGAGDYTGVGGEQTNGTYDEYESGEDDEGSGDIEVAVNTPKPKSVFETLIEPTDNATVAVLENATNGSGGVVDEELIFDEDDSESENDESELTPEHQNENEDFEEGSEAASNNASNNESADICEFNASKIVSDKKVILNEIAWMGTPESFSKEWFELKNTSTSKVDMSGWQVTDLEKDIKISLPSGVVLEPAAFLLFERTSDESVKNIKADFIYTGNLSNDGTNKTEGLRLFNSECALADEALASPWWPAGDNKDKRTMERDSNSAAWHTSSAIGGTPKAENSASYVPPSSSGSSSGSSGTTDNDSNQTDEPQPQFFSVKINEIFYDAPGADDGKEWLELLNEDQTAVDLSDWKIYESDVNHSLSLIRGSSTTLSGGYTIVAENADEFMLQYPNFTGNLFQSSFALSNGGETITLNNQELEIGVVSYSTSTGANGDGDSLQKIEGVWRAAPPTPGSVNIIPNQPPQTSFSFTPSEPLAGQFVNFEASSTDPDGVITDYYWTFGDGMNQSGASTTASHMYSSEGNFEVTLVAFDNDGATASSSQVIYISSSSTQVEAVSHIVISEVFFSAEGTDKGKEFVELYNPTANDENLDGWSLSYSRENSTSSGPLASFSAARGDKTIIPAKGFLLVGLNSYNSSINGVAADVTRSASLPNGSERISVELSNAQGDVIDVADYTESSAAEGQSIERKTIFQNACTSAAGEGEYEGHLCDRNSIGDFEARGVPRPQNSANLPEPRERPAAPANATLSISENDKLTLKLAWEANESASQSTTGTITYFISDTSAAENKFANTETNSTSTSFSIMEIGREYKFEMYAADKDGYQSEKIERSLNVPSFLKTLNLYRDPRETNENYYVADLEWSEFPFIPKKFGGYGYQAVIFYTNRLPNIENTELSWNENYAPRDGSGIAWVKYPTCVADNINTATNNNFLIIPLSSDRCRTDVGYLNSSYSFPRFEDSRASVRISLSGAPSSSDFITVAYYDMNGWGHFELVALDQTKTFFAEPPSSAAPIISGEPAVSFDEIASKIRIAAPRVSDTDTFDNDLAVEMNFTSSSADGYAPFDESLWVSASSLSSGKTVAPGDDLLIGVRAKDDFGNISEIATTTWAYPPVRFFISQTVSNDWSDLLGEVKHSRFEPDTASFQSIVPQEDFSFDVVSVRVRQEMVNDYVWLRLSVLADSGGAPDFANEIAHANSSSIFRPPPDMDLTFTFNSPVALEKDRVYWLALDAGNGHDRNSWRAATASGGEVYPYGIGGTGRFRGENASCAVTSEPCDFRAGNIGDAAFDWYMRIGERAE</sequence>
<dbReference type="Gene3D" id="2.60.40.1260">
    <property type="entry name" value="Lamin Tail domain"/>
    <property type="match status" value="1"/>
</dbReference>